<proteinExistence type="predicted"/>
<dbReference type="InterPro" id="IPR058923">
    <property type="entry name" value="RCC1-like_dom"/>
</dbReference>
<dbReference type="Pfam" id="PF25390">
    <property type="entry name" value="WD40_RLD"/>
    <property type="match status" value="1"/>
</dbReference>
<protein>
    <submittedName>
        <fullName evidence="9">HECT E3 ubiquitin ligase putative</fullName>
    </submittedName>
</protein>
<dbReference type="InterPro" id="IPR009091">
    <property type="entry name" value="RCC1/BLIP-II"/>
</dbReference>
<dbReference type="CDD" id="cd11709">
    <property type="entry name" value="SPRY"/>
    <property type="match status" value="1"/>
</dbReference>
<dbReference type="SUPFAM" id="SSF49899">
    <property type="entry name" value="Concanavalin A-like lectins/glucanases"/>
    <property type="match status" value="1"/>
</dbReference>
<dbReference type="PANTHER" id="PTHR22872">
    <property type="entry name" value="BTK-BINDING PROTEIN-RELATED"/>
    <property type="match status" value="1"/>
</dbReference>
<feature type="domain" description="HECT" evidence="8">
    <location>
        <begin position="4112"/>
        <end position="4148"/>
    </location>
</feature>
<dbReference type="InterPro" id="IPR043136">
    <property type="entry name" value="B30.2/SPRY_sf"/>
</dbReference>
<dbReference type="HOGENOM" id="CLU_223604_0_0_1"/>
<feature type="repeat" description="RCC1" evidence="4">
    <location>
        <begin position="803"/>
        <end position="859"/>
    </location>
</feature>
<dbReference type="PRINTS" id="PR00633">
    <property type="entry name" value="RCCNDNSATION"/>
</dbReference>
<dbReference type="PROSITE" id="PS00626">
    <property type="entry name" value="RCC1_2"/>
    <property type="match status" value="1"/>
</dbReference>
<evidence type="ECO:0000256" key="4">
    <source>
        <dbReference type="PROSITE-ProRule" id="PRU00235"/>
    </source>
</evidence>
<feature type="region of interest" description="Disordered" evidence="5">
    <location>
        <begin position="3047"/>
        <end position="3074"/>
    </location>
</feature>
<evidence type="ECO:0000256" key="2">
    <source>
        <dbReference type="ARBA" id="ARBA00022786"/>
    </source>
</evidence>
<dbReference type="Pfam" id="PF00632">
    <property type="entry name" value="HECT"/>
    <property type="match status" value="1"/>
</dbReference>
<feature type="domain" description="UBA" evidence="6">
    <location>
        <begin position="3074"/>
        <end position="3119"/>
    </location>
</feature>
<gene>
    <name evidence="9" type="primary">AlNc14C121G6680</name>
    <name evidence="9" type="ORF">ALNC14_075430</name>
</gene>
<dbReference type="InterPro" id="IPR003877">
    <property type="entry name" value="SPRY_dom"/>
</dbReference>
<keyword evidence="9" id="KW-0436">Ligase</keyword>
<dbReference type="PROSITE" id="PS50012">
    <property type="entry name" value="RCC1_3"/>
    <property type="match status" value="7"/>
</dbReference>
<evidence type="ECO:0000256" key="3">
    <source>
        <dbReference type="PROSITE-ProRule" id="PRU00104"/>
    </source>
</evidence>
<evidence type="ECO:0000256" key="5">
    <source>
        <dbReference type="SAM" id="MobiDB-lite"/>
    </source>
</evidence>
<feature type="compositionally biased region" description="Acidic residues" evidence="5">
    <location>
        <begin position="3047"/>
        <end position="3062"/>
    </location>
</feature>
<dbReference type="Gene3D" id="1.10.8.10">
    <property type="entry name" value="DNA helicase RuvA subunit, C-terminal domain"/>
    <property type="match status" value="1"/>
</dbReference>
<dbReference type="InterPro" id="IPR035983">
    <property type="entry name" value="Hect_E3_ubiquitin_ligase"/>
</dbReference>
<dbReference type="EMBL" id="FR824166">
    <property type="protein sequence ID" value="CCA21400.1"/>
    <property type="molecule type" value="Genomic_DNA"/>
</dbReference>
<dbReference type="InterPro" id="IPR009060">
    <property type="entry name" value="UBA-like_sf"/>
</dbReference>
<keyword evidence="2 3" id="KW-0833">Ubl conjugation pathway</keyword>
<dbReference type="SMART" id="SM00119">
    <property type="entry name" value="HECTc"/>
    <property type="match status" value="1"/>
</dbReference>
<dbReference type="GO" id="GO:0004842">
    <property type="term" value="F:ubiquitin-protein transferase activity"/>
    <property type="evidence" value="ECO:0007669"/>
    <property type="project" value="InterPro"/>
</dbReference>
<dbReference type="InterPro" id="IPR041969">
    <property type="entry name" value="VP13D_UBA"/>
</dbReference>
<name>F0WJF1_9STRA</name>
<dbReference type="Gene3D" id="3.90.1750.10">
    <property type="entry name" value="Hect, E3 ligase catalytic domains"/>
    <property type="match status" value="1"/>
</dbReference>
<evidence type="ECO:0000313" key="9">
    <source>
        <dbReference type="EMBL" id="CCA21400.1"/>
    </source>
</evidence>
<dbReference type="InterPro" id="IPR051625">
    <property type="entry name" value="Signaling_Regulatory_Domain"/>
</dbReference>
<evidence type="ECO:0000259" key="6">
    <source>
        <dbReference type="PROSITE" id="PS50030"/>
    </source>
</evidence>
<keyword evidence="1" id="KW-0677">Repeat</keyword>
<dbReference type="InterPro" id="IPR000569">
    <property type="entry name" value="HECT_dom"/>
</dbReference>
<dbReference type="GO" id="GO:0016874">
    <property type="term" value="F:ligase activity"/>
    <property type="evidence" value="ECO:0007669"/>
    <property type="project" value="UniProtKB-KW"/>
</dbReference>
<comment type="caution">
    <text evidence="3">Lacks conserved residue(s) required for the propagation of feature annotation.</text>
</comment>
<dbReference type="SUPFAM" id="SSF56204">
    <property type="entry name" value="Hect, E3 ligase catalytic domain"/>
    <property type="match status" value="1"/>
</dbReference>
<feature type="repeat" description="RCC1" evidence="4">
    <location>
        <begin position="686"/>
        <end position="737"/>
    </location>
</feature>
<feature type="active site" description="Glycyl thioester intermediate" evidence="3">
    <location>
        <position position="4610"/>
    </location>
</feature>
<dbReference type="InterPro" id="IPR001870">
    <property type="entry name" value="B30.2/SPRY"/>
</dbReference>
<sequence>MSKNTHVIGSGGSLTGTIHLSKIFIMKSTSSTDPLKWEPTMHVHVGSHWSHMDIDEIQTYKISHLEEERERHLKEALAAQNRTKTEQSKNNDTPKRARFFENDVIDSKQKKNINVRNFEQPGNLYECQPGMTITDRTEIFNMLCSVGDYHNLQLLKMLSKRTRSEIVQLCMGGTQDHFQDFFVTRQRLLRRILYAVHRHQHRLRILVSRHEKKLIDHILFRLRNEAREASIDAHVRQLESTTLCAEVSSNAGESEAQIDPNMILLDRNEVSPQLIPMTVLQAMQDVLNLQEALSAEQSGDLKKELGIRLSHQIDIVIDNMMHILTNFGPSAWLSTTTDSSSTSELKFVQEIPDQISNIQNFLCDVCIERKFELSYQSENGDKALMMDPVSPTMRLRAFVCHLHMVVARGSFTGFLNVIELVCLDSVRSQHSEGNIFENEINANYISKVIDDAFKELNNGCGSNEVSREAIPNQDGPGNTEILPNPCGSSQYSDAADTQSVNMSTHTHEFHPDHDIGNHCPENPNKSRLEELKSVFALLDTLILGLVDSRPKKHLIENSQQSAHKNLWKCPLLATYGDEKAEVWSCGQNSYGELGHGDTVARNSFTRVESLLQRSVKEIAAGNEHSVVLTEEGEVLTCGYNDNGQCGHNSTKRASYFKKVSELSSAQISSIYSFNGCEHSLLLSNDGRVATCGFNDYGQLGQGNTNGLLVPNFINSFGKRQVRNISCSYYHTIFACSDFGTLLPTLLFTCGRNDFGQLGTGDIENRNIPTLVVKFPASAIVQSLGCGQYHSIVIFTTRAKGDQGQICAFGKNDCGQLGCGKSGFQILPVILPSFRSNTTAQHNPKFIKCGYYHNIVLCEEGHVWGFGRNDYGQLGFETNLNDGIPHSSRPQLIKSLEGKDVSTIACGSYHTIAACENGLLYVFGRNNHGQLGTADNNDLATPFPVIAFINRHISRLSAGFYHTIILIGGAEIKEIGYSDGNEEMNEGVRVQDSFHDVILSHSSVTQMLKIQPSDCPEIVSIHTENNPEDNHNQKGDDFFVKSKWVTEDSHLNAKISPGQNTYSLVLLITLLAQMSRLSEPYTPKDLNRYETRHDDISPTEITAATSEQLDFLYGKCETSKSTSFSIETWRLYGIDSSPRNLRALLDLLQSFERSDCRVPMQYAFLDRIVQNDTSDPILSNFSTQVYMREVVLSLIQASLKRFLDSGYAHVTLLTQMINEDNNSMGRIEMLHEMLIVIFVLRDHLLKYIDENPPSVRLKNLYITTVLQNWNIFFPCPCLQAHFIMHLLPDQEPPISPSIIDSYVSCLQIHQDKSNGAILFGFPSLEAQTKAMLLVPVLSIVSKDSHMVNSLPILQNHLGRYQSEIHEGTWQSTQLLYTLIFEQLMGDNIDALDDESRMEMVDAGTSPSVYYFRYLLCLLKHISSWVTHQPHRTIPIPAVDEATTPNSTRINHILEVILYHESALKASGDYLSNLRPSSWRYFLKFVLDTLLHCDELLRQANDKFAASCMSLEKLMMFLKEQTAVGRVLPSVVSCLMVLVSNSLVASTLYSSLFRLLKSLGDLNKNIELKTKTDWLHEITSTEIDKKPTNNSKRVFKVPWAQLLQKELVAITVDLAVQNSKGDCPFDVEWMETQPESVPKYVDAASCQASLNEWSNSDLFESGLDPASRLNNSVQRAKIVKRIGPKKTFQMLQSLSDYALVTHEEIWQFSRNLSGQESTKMMNDAFMFSEWVRNQYSKCDGAYGILLRQRKKEGIIDEYTAHHFEKTVAIENALFAAILMHIPNLASMACFISNRRACNQYKAGSSPLPKSLQAIWRQIAMIVKEFASKKRILQQQDKGLELLYCSQHSIIERSQILLSMAIPGYLEETDTIVILKNIVAPKGLHGKSCNISYFWKCLKSRFHVCLRWRSVTQPVDAKILQVIKFVTDPRIPSDRTGFEMFCTALMAEPFRRNQSCAIGLLNLHEVMSWVSVGMSPLLQKDVFERIGRVVLLNPSFPHVIEYAHTQHEDGNPQVSAFPRRTSFRLSSKLTASSESSIYQHLHLFGAVTISSAGSISHQYVSMARHETWQHFFPRLSDLIYVISQPNRNAELIKERALIHRLFANTLSCCSLEIATDSYNSHWDILKLLQFVLKHSCSDQSIVSIDMDRILEFIRIYFHSLLVQVGMAPANGTTSKKLMISTANDIIYNETIRLQTVADAEVTKFRDSMAPSSSIRNHIIMNPIRLSDIHKGVVSSSRSETSSHPVKVIETGCNDEHNGWSISGWIYLLQAPSIADSDIPFNSFVSSHNIHDDDALMRFVLLRENSMQVFPYVLLSGRFDTNLNRICWFLEAGQGSGSKFDQKNPEIQHLDRLCSKRSIPQMKWTQFTVVSEHNKFRLYLNGILEAQCTPETRLPKFSNCGLECNFHIGKAFTNVKVNKEGVENVHFAEQFLSILFSGSSDMENNRIPTMNGYIALLSNHLRALSSIHVRLVCEKEKDQIGQYSITKQLSAKYGMDGVDENVKAQLSQMQCRSNKMVETLSILRSVIRTIPNTDLALTQKQIHRWIDFIWLQLRNGSCWSLVQASVRLFSSFLLPTSTASDFTEHAIKLLAHEKTCPNGTLIEELFYLIGSFTDFRTCIQKFEGCRACTNTDDTRPYCAFCDCVQPHEHKNIAIANELVQLLDYLAASAPQIWGFVIQNSASSILASNDDTFISKNKKYGVHYYFGGIIEISNRCGAIAELLNSGRLSSVVFRSAELHGTDVNKLEEGLTELVIIKIKDCTRYAGCPENNRDTSFDPTKMQRFPKHETLCSGKQIVQLPAEFLALGATRKTSVCEAIGLHSPNLIRLVTNSVRVKLREFMNCNTTRQLIDQSQNITSLMRVMAIMVRRESFAYHISTESSEMHDLMDVLLKPALRVVDSKENLHCQSLSEITQRVWILRCQLYKVIEQLKEDGEEELEKACQSISMHRASTGLRKSSKSGASAITERNYSIGENTEIPFVTFEDNTYNNEESRHHCRSDWSSRRSQSRYASEYVSIEKDQYMDVCDFYHGHSSDDMSESIENQEHDDAEWLENDSDSNPDEVEFSENDEKRTSEAAIDEDDRSQLKRLIEELKMMGFPKSWCIMALQETGEDLVAASGWIVDNLENLIGSQAGIEKDISHESKLECCSYSDEEDDPVQDNAQERPDLCTSSSKTSGSKLGVDFIDKETARKTFAEMYFPLHNGGYHHNVRDQYVQTWKKALRIPYRNRKTSTDTTTDFPVVPKDSRPGVSSMDAIAISTFTCTELQMFQEYVDGIMDLQTLVQLLLDHEVAQTILMSRKIVANIVSSKTIEWMPMLQTVSYSALFDYIKLVFWRGDQFTVIQESDRRARSSRLKIKEVVTTCLSSYMKLDSDEFTSALANFILREMEMACSNDQYNSILWTQRALHRNDSAALSEPGIEIIVFLSEWMLLSNDSRTICPGVFKLCNELGNTLYKSTNLAIRFLFNRTYSHALSYLLRKGGNMPEGLTNQLALVLKAAHARHTREWTQRRFFYSNYLLSYVDLICILCKVLPTSSEVLPTHQPAAKEFDRPIAFQTRVLGPNKFKVSQDATTVAYRGQHVWNTIMAVEFYTVGCHHWSFRIDKLPSSYIFFGVCSDRTDTNSFLGSDNESWGIMGDGGLYHRHNRVQSCSLTLSEGDLIECMLDSELGRLSFSKNGAELGSFDDIIGRVAPAVSFYSRSQKVTLLTPSPLTLPTSFLDVPVLTTHNPTGEIDGTIRSCVWAFEWMEWILADSNANVLHTAPSLSNELIQYAYDMYEEWIREITHCLVTRTGGLLWVNIAQQHEEALKHTKRVTTSRGPGTILGTSYNRIWVQLDDEVGIWFFHPFKMKSTDDAVINWLAGSDRSSDAKFILDNESKLNAAESEETRITMLETSPILSRDEFGEYFWSPSKSSQMNLTLSLHLIKLVNQSSAENRERNPWSITPAQLRSLMSSQDSKSCYFKFKDIPVESLLTHFAILRAYNRLMASVLPFFDLTWFNFNLNNSSLSCKVFSRTRGLLFTHIKDKMMVPLLAKTAIPPTHTEDEFDFPDDIPQITINRPRAAAARLLYSEYLFRSPKASAMEATLIKPRWLFDSLFGQAFEAIHSLSIDQLRTVYNHRMDDGQARTFKVNFDGEGADDYGGPYREFFSHFFLELQSLIEADDEYGRCFLPFFMPCPNWRNGVGSNREKIILNTRAMRSCHHESESFVSDGFPEKYDGRKLEPIDMYKSFSSTICDMGEVFHDSDCTENPETNTPNASNMQIEKKSCSCHVQEKSEVIGEMFYFIGQMFGICLRTKICFHMDLATCIWEGILSVDEETDQSTSSNQRSNSDKGTLKMLQEIDIVSYSSILQLQAICDEIAQGAITDRRRTVLLQNMHAMDLTFVTHLSDGTLVELCTNGKNRGVTLDNLAEYIARCLRARRRENAHIISIIKQGLASVVPYAAVSLYTCDELARRLCGDDSVNIELLKENTEYDEGICDRDECVQRFWRVLSDFTEQDKRMFLQFVWARSRLPAGENRFYQKFKLQKFSSLETEPTNITASGLGDTITTSTGDILPDSNVNLLQQNNVETTVHTNGVLAGSDDVKSASATIDVTSSTESTIIRSKYDDSQLPRSHTCFFALQLPRYSNDEICQKQLLYAIHNCIEMDGDFRPADSESSSWKELDVEPDAPTLF</sequence>
<dbReference type="CDD" id="cd14306">
    <property type="entry name" value="UBA_VP13D"/>
    <property type="match status" value="1"/>
</dbReference>
<reference evidence="9" key="2">
    <citation type="submission" date="2011-02" db="EMBL/GenBank/DDBJ databases">
        <authorList>
            <person name="MacLean D."/>
        </authorList>
    </citation>
    <scope>NUCLEOTIDE SEQUENCE</scope>
</reference>
<feature type="compositionally biased region" description="Polar residues" evidence="5">
    <location>
        <begin position="486"/>
        <end position="500"/>
    </location>
</feature>
<dbReference type="Gene3D" id="2.60.120.920">
    <property type="match status" value="1"/>
</dbReference>
<dbReference type="SMART" id="SM00449">
    <property type="entry name" value="SPRY"/>
    <property type="match status" value="1"/>
</dbReference>
<dbReference type="PROSITE" id="PS50188">
    <property type="entry name" value="B302_SPRY"/>
    <property type="match status" value="1"/>
</dbReference>
<feature type="domain" description="B30.2/SPRY" evidence="7">
    <location>
        <begin position="3527"/>
        <end position="3706"/>
    </location>
</feature>
<dbReference type="SUPFAM" id="SSF50985">
    <property type="entry name" value="RCC1/BLIP-II"/>
    <property type="match status" value="2"/>
</dbReference>
<dbReference type="InterPro" id="IPR015940">
    <property type="entry name" value="UBA"/>
</dbReference>
<feature type="repeat" description="RCC1" evidence="4">
    <location>
        <begin position="860"/>
        <end position="916"/>
    </location>
</feature>
<feature type="repeat" description="RCC1" evidence="4">
    <location>
        <begin position="744"/>
        <end position="796"/>
    </location>
</feature>
<evidence type="ECO:0000256" key="1">
    <source>
        <dbReference type="ARBA" id="ARBA00022737"/>
    </source>
</evidence>
<dbReference type="Gene3D" id="2.130.10.30">
    <property type="entry name" value="Regulator of chromosome condensation 1/beta-lactamase-inhibitor protein II"/>
    <property type="match status" value="2"/>
</dbReference>
<feature type="region of interest" description="Disordered" evidence="5">
    <location>
        <begin position="465"/>
        <end position="500"/>
    </location>
</feature>
<feature type="repeat" description="RCC1" evidence="4">
    <location>
        <begin position="580"/>
        <end position="631"/>
    </location>
</feature>
<evidence type="ECO:0000259" key="7">
    <source>
        <dbReference type="PROSITE" id="PS50188"/>
    </source>
</evidence>
<dbReference type="InterPro" id="IPR000408">
    <property type="entry name" value="Reg_chr_condens"/>
</dbReference>
<dbReference type="PROSITE" id="PS50237">
    <property type="entry name" value="HECT"/>
    <property type="match status" value="2"/>
</dbReference>
<feature type="region of interest" description="Disordered" evidence="5">
    <location>
        <begin position="3146"/>
        <end position="3167"/>
    </location>
</feature>
<accession>F0WJF1</accession>
<feature type="repeat" description="RCC1" evidence="4">
    <location>
        <begin position="917"/>
        <end position="968"/>
    </location>
</feature>
<dbReference type="SUPFAM" id="SSF46934">
    <property type="entry name" value="UBA-like"/>
    <property type="match status" value="1"/>
</dbReference>
<dbReference type="Gene3D" id="3.30.2410.10">
    <property type="entry name" value="Hect, E3 ligase catalytic domain"/>
    <property type="match status" value="1"/>
</dbReference>
<dbReference type="InterPro" id="IPR013320">
    <property type="entry name" value="ConA-like_dom_sf"/>
</dbReference>
<evidence type="ECO:0000259" key="8">
    <source>
        <dbReference type="PROSITE" id="PS50237"/>
    </source>
</evidence>
<organism evidence="9">
    <name type="scientific">Albugo laibachii Nc14</name>
    <dbReference type="NCBI Taxonomy" id="890382"/>
    <lineage>
        <taxon>Eukaryota</taxon>
        <taxon>Sar</taxon>
        <taxon>Stramenopiles</taxon>
        <taxon>Oomycota</taxon>
        <taxon>Peronosporomycetes</taxon>
        <taxon>Albuginales</taxon>
        <taxon>Albuginaceae</taxon>
        <taxon>Albugo</taxon>
    </lineage>
</organism>
<feature type="domain" description="HECT" evidence="8">
    <location>
        <begin position="4273"/>
        <end position="4646"/>
    </location>
</feature>
<dbReference type="Pfam" id="PF00622">
    <property type="entry name" value="SPRY"/>
    <property type="match status" value="1"/>
</dbReference>
<feature type="repeat" description="RCC1" evidence="4">
    <location>
        <begin position="632"/>
        <end position="685"/>
    </location>
</feature>
<dbReference type="PROSITE" id="PS50030">
    <property type="entry name" value="UBA"/>
    <property type="match status" value="1"/>
</dbReference>
<reference evidence="9" key="1">
    <citation type="journal article" date="2011" name="PLoS Biol.">
        <title>Gene gain and loss during evolution of obligate parasitism in the white rust pathogen of Arabidopsis thaliana.</title>
        <authorList>
            <person name="Kemen E."/>
            <person name="Gardiner A."/>
            <person name="Schultz-Larsen T."/>
            <person name="Kemen A.C."/>
            <person name="Balmuth A.L."/>
            <person name="Robert-Seilaniantz A."/>
            <person name="Bailey K."/>
            <person name="Holub E."/>
            <person name="Studholme D.J."/>
            <person name="Maclean D."/>
            <person name="Jones J.D."/>
        </authorList>
    </citation>
    <scope>NUCLEOTIDE SEQUENCE</scope>
</reference>